<keyword evidence="3" id="KW-1185">Reference proteome</keyword>
<evidence type="ECO:0000259" key="1">
    <source>
        <dbReference type="Pfam" id="PF07002"/>
    </source>
</evidence>
<organism evidence="2 3">
    <name type="scientific">Cannabis sativa</name>
    <name type="common">Hemp</name>
    <name type="synonym">Marijuana</name>
    <dbReference type="NCBI Taxonomy" id="3483"/>
    <lineage>
        <taxon>Eukaryota</taxon>
        <taxon>Viridiplantae</taxon>
        <taxon>Streptophyta</taxon>
        <taxon>Embryophyta</taxon>
        <taxon>Tracheophyta</taxon>
        <taxon>Spermatophyta</taxon>
        <taxon>Magnoliopsida</taxon>
        <taxon>eudicotyledons</taxon>
        <taxon>Gunneridae</taxon>
        <taxon>Pentapetalae</taxon>
        <taxon>rosids</taxon>
        <taxon>fabids</taxon>
        <taxon>Rosales</taxon>
        <taxon>Cannabaceae</taxon>
        <taxon>Cannabis</taxon>
    </lineage>
</organism>
<protein>
    <recommendedName>
        <fullName evidence="1">Copine C-terminal domain-containing protein</fullName>
    </recommendedName>
</protein>
<dbReference type="GO" id="GO:0004842">
    <property type="term" value="F:ubiquitin-protein transferase activity"/>
    <property type="evidence" value="ECO:0007669"/>
    <property type="project" value="TreeGrafter"/>
</dbReference>
<comment type="caution">
    <text evidence="2">The sequence shown here is derived from an EMBL/GenBank/DDBJ whole genome shotgun (WGS) entry which is preliminary data.</text>
</comment>
<proteinExistence type="predicted"/>
<dbReference type="InterPro" id="IPR052079">
    <property type="entry name" value="E3_ligase/Copine_domain"/>
</dbReference>
<dbReference type="GO" id="GO:0005634">
    <property type="term" value="C:nucleus"/>
    <property type="evidence" value="ECO:0007669"/>
    <property type="project" value="TreeGrafter"/>
</dbReference>
<dbReference type="Proteomes" id="UP000583929">
    <property type="component" value="Unassembled WGS sequence"/>
</dbReference>
<dbReference type="PANTHER" id="PTHR45751">
    <property type="entry name" value="COPINE FAMILY PROTEIN 1"/>
    <property type="match status" value="1"/>
</dbReference>
<dbReference type="EMBL" id="JAATIQ010000001">
    <property type="protein sequence ID" value="KAF4404914.1"/>
    <property type="molecule type" value="Genomic_DNA"/>
</dbReference>
<dbReference type="AlphaFoldDB" id="A0A7J6IBF9"/>
<feature type="domain" description="Copine C-terminal" evidence="1">
    <location>
        <begin position="79"/>
        <end position="136"/>
    </location>
</feature>
<dbReference type="PANTHER" id="PTHR45751:SF30">
    <property type="entry name" value="E3 UBIQUITIN-PROTEIN LIGASE RGLG5"/>
    <property type="match status" value="1"/>
</dbReference>
<dbReference type="Pfam" id="PF07002">
    <property type="entry name" value="Copine"/>
    <property type="match status" value="1"/>
</dbReference>
<name>A0A7J6IBF9_CANSA</name>
<accession>A0A7J6IBF9</accession>
<evidence type="ECO:0000313" key="2">
    <source>
        <dbReference type="EMBL" id="KAF4404914.1"/>
    </source>
</evidence>
<dbReference type="GO" id="GO:0016567">
    <property type="term" value="P:protein ubiquitination"/>
    <property type="evidence" value="ECO:0007669"/>
    <property type="project" value="TreeGrafter"/>
</dbReference>
<dbReference type="InterPro" id="IPR010734">
    <property type="entry name" value="Copine_C"/>
</dbReference>
<reference evidence="2 3" key="1">
    <citation type="journal article" date="2020" name="bioRxiv">
        <title>Sequence and annotation of 42 cannabis genomes reveals extensive copy number variation in cannabinoid synthesis and pathogen resistance genes.</title>
        <authorList>
            <person name="Mckernan K.J."/>
            <person name="Helbert Y."/>
            <person name="Kane L.T."/>
            <person name="Ebling H."/>
            <person name="Zhang L."/>
            <person name="Liu B."/>
            <person name="Eaton Z."/>
            <person name="Mclaughlin S."/>
            <person name="Kingan S."/>
            <person name="Baybayan P."/>
            <person name="Concepcion G."/>
            <person name="Jordan M."/>
            <person name="Riva A."/>
            <person name="Barbazuk W."/>
            <person name="Harkins T."/>
        </authorList>
    </citation>
    <scope>NUCLEOTIDE SEQUENCE [LARGE SCALE GENOMIC DNA]</scope>
    <source>
        <strain evidence="3">cv. Jamaican Lion 4</strain>
        <tissue evidence="2">Leaf</tissue>
    </source>
</reference>
<gene>
    <name evidence="2" type="ORF">G4B88_006300</name>
</gene>
<sequence length="161" mass="17880">MTWEKKVPINCKVNSQYNIRQNVVKVTSALAHAGLESSNLIQCQSFGKTLSAFDEDNLIPCYGFGDVNLCDCFPPYLAAGTTSFVPEIEMHMTIVEQSHGQYHVLLIIADGQVTRSVDTRNGKLSSQEQKTIDAIAPQQPALQPQDAHTLQRYPSLTWAQK</sequence>
<evidence type="ECO:0000313" key="3">
    <source>
        <dbReference type="Proteomes" id="UP000583929"/>
    </source>
</evidence>